<accession>A0AAJ7TLS5</accession>
<feature type="binding site" evidence="16">
    <location>
        <position position="1404"/>
    </location>
    <ligand>
        <name>Ca(2+)</name>
        <dbReference type="ChEBI" id="CHEBI:29108"/>
        <label>2</label>
    </ligand>
</feature>
<feature type="binding site" evidence="16">
    <location>
        <position position="1525"/>
    </location>
    <ligand>
        <name>Ca(2+)</name>
        <dbReference type="ChEBI" id="CHEBI:29108"/>
        <label>2</label>
    </ligand>
</feature>
<feature type="binding site" evidence="16">
    <location>
        <position position="1411"/>
    </location>
    <ligand>
        <name>Ca(2+)</name>
        <dbReference type="ChEBI" id="CHEBI:29108"/>
        <label>1</label>
    </ligand>
</feature>
<dbReference type="GO" id="GO:0031012">
    <property type="term" value="C:extracellular matrix"/>
    <property type="evidence" value="ECO:0007669"/>
    <property type="project" value="TreeGrafter"/>
</dbReference>
<dbReference type="SUPFAM" id="SSF82895">
    <property type="entry name" value="TSP-1 type 1 repeat"/>
    <property type="match status" value="5"/>
</dbReference>
<dbReference type="GO" id="GO:0030198">
    <property type="term" value="P:extracellular matrix organization"/>
    <property type="evidence" value="ECO:0007669"/>
    <property type="project" value="InterPro"/>
</dbReference>
<feature type="disulfide bond" evidence="17">
    <location>
        <begin position="1559"/>
        <end position="1580"/>
    </location>
</feature>
<feature type="disulfide bond" evidence="17">
    <location>
        <begin position="1630"/>
        <end position="1667"/>
    </location>
</feature>
<proteinExistence type="predicted"/>
<dbReference type="Pfam" id="PF05986">
    <property type="entry name" value="ADAMTS_spacer1"/>
    <property type="match status" value="2"/>
</dbReference>
<organism evidence="22 23">
    <name type="scientific">Petromyzon marinus</name>
    <name type="common">Sea lamprey</name>
    <dbReference type="NCBI Taxonomy" id="7757"/>
    <lineage>
        <taxon>Eukaryota</taxon>
        <taxon>Metazoa</taxon>
        <taxon>Chordata</taxon>
        <taxon>Craniata</taxon>
        <taxon>Vertebrata</taxon>
        <taxon>Cyclostomata</taxon>
        <taxon>Hyperoartia</taxon>
        <taxon>Petromyzontiformes</taxon>
        <taxon>Petromyzontidae</taxon>
        <taxon>Petromyzon</taxon>
    </lineage>
</organism>
<feature type="binding site" evidence="16">
    <location>
        <position position="1522"/>
    </location>
    <ligand>
        <name>Ca(2+)</name>
        <dbReference type="ChEBI" id="CHEBI:29108"/>
        <label>1</label>
    </ligand>
</feature>
<dbReference type="InterPro" id="IPR050439">
    <property type="entry name" value="ADAMTS_ADAMTS-like"/>
</dbReference>
<dbReference type="FunFam" id="2.20.100.10:FF:000006">
    <property type="entry name" value="A disintegrin and metalloproteinase with thrombospondin motifs 1"/>
    <property type="match status" value="2"/>
</dbReference>
<comment type="subcellular location">
    <subcellularLocation>
        <location evidence="1">Secreted</location>
        <location evidence="1">Extracellular space</location>
        <location evidence="1">Extracellular matrix</location>
    </subcellularLocation>
</comment>
<keyword evidence="10 16" id="KW-0862">Zinc</keyword>
<feature type="binding site" evidence="16 18">
    <location>
        <position position="1465"/>
    </location>
    <ligand>
        <name>Zn(2+)</name>
        <dbReference type="ChEBI" id="CHEBI:29105"/>
        <note>catalytic</note>
    </ligand>
</feature>
<feature type="chain" id="PRO_5042551205" evidence="20">
    <location>
        <begin position="21"/>
        <end position="2104"/>
    </location>
</feature>
<evidence type="ECO:0000256" key="18">
    <source>
        <dbReference type="PROSITE-ProRule" id="PRU00276"/>
    </source>
</evidence>
<dbReference type="PROSITE" id="PS50215">
    <property type="entry name" value="ADAM_MEPRO"/>
    <property type="match status" value="2"/>
</dbReference>
<keyword evidence="16" id="KW-0106">Calcium</keyword>
<comment type="caution">
    <text evidence="18">Lacks conserved residue(s) required for the propagation of feature annotation.</text>
</comment>
<evidence type="ECO:0000256" key="17">
    <source>
        <dbReference type="PIRSR" id="PIRSR613273-3"/>
    </source>
</evidence>
<dbReference type="KEGG" id="pmrn:116948045"/>
<keyword evidence="8" id="KW-0677">Repeat</keyword>
<keyword evidence="2" id="KW-0964">Secreted</keyword>
<dbReference type="Proteomes" id="UP001318040">
    <property type="component" value="Chromosome 32"/>
</dbReference>
<feature type="signal peptide" evidence="20">
    <location>
        <begin position="1"/>
        <end position="20"/>
    </location>
</feature>
<feature type="region of interest" description="Disordered" evidence="19">
    <location>
        <begin position="1936"/>
        <end position="1994"/>
    </location>
</feature>
<dbReference type="Pfam" id="PF00090">
    <property type="entry name" value="TSP_1"/>
    <property type="match status" value="2"/>
</dbReference>
<feature type="binding site" evidence="16">
    <location>
        <position position="1525"/>
    </location>
    <ligand>
        <name>Ca(2+)</name>
        <dbReference type="ChEBI" id="CHEBI:29108"/>
        <label>1</label>
    </ligand>
</feature>
<feature type="region of interest" description="Disordered" evidence="19">
    <location>
        <begin position="1058"/>
        <end position="1088"/>
    </location>
</feature>
<keyword evidence="22" id="KW-1185">Reference proteome</keyword>
<keyword evidence="5" id="KW-0165">Cleavage on pair of basic residues</keyword>
<dbReference type="InterPro" id="IPR001590">
    <property type="entry name" value="Peptidase_M12B"/>
</dbReference>
<dbReference type="GO" id="GO:0006508">
    <property type="term" value="P:proteolysis"/>
    <property type="evidence" value="ECO:0007669"/>
    <property type="project" value="UniProtKB-KW"/>
</dbReference>
<evidence type="ECO:0000256" key="12">
    <source>
        <dbReference type="ARBA" id="ARBA00023145"/>
    </source>
</evidence>
<evidence type="ECO:0000313" key="23">
    <source>
        <dbReference type="RefSeq" id="XP_032820227.1"/>
    </source>
</evidence>
<evidence type="ECO:0000256" key="20">
    <source>
        <dbReference type="SAM" id="SignalP"/>
    </source>
</evidence>
<keyword evidence="11" id="KW-0482">Metalloprotease</keyword>
<evidence type="ECO:0000256" key="14">
    <source>
        <dbReference type="ARBA" id="ARBA00023180"/>
    </source>
</evidence>
<evidence type="ECO:0000256" key="3">
    <source>
        <dbReference type="ARBA" id="ARBA00022530"/>
    </source>
</evidence>
<evidence type="ECO:0000256" key="11">
    <source>
        <dbReference type="ARBA" id="ARBA00023049"/>
    </source>
</evidence>
<feature type="disulfide bond" evidence="17">
    <location>
        <begin position="1422"/>
        <end position="1427"/>
    </location>
</feature>
<feature type="disulfide bond" evidence="17">
    <location>
        <begin position="1439"/>
        <end position="1522"/>
    </location>
</feature>
<reference evidence="23" key="1">
    <citation type="submission" date="2025-08" db="UniProtKB">
        <authorList>
            <consortium name="RefSeq"/>
        </authorList>
    </citation>
    <scope>IDENTIFICATION</scope>
    <source>
        <tissue evidence="23">Sperm</tissue>
    </source>
</reference>
<evidence type="ECO:0000256" key="2">
    <source>
        <dbReference type="ARBA" id="ARBA00022525"/>
    </source>
</evidence>
<feature type="binding site" evidence="18">
    <location>
        <position position="350"/>
    </location>
    <ligand>
        <name>Zn(2+)</name>
        <dbReference type="ChEBI" id="CHEBI:29105"/>
        <note>catalytic</note>
    </ligand>
</feature>
<dbReference type="InterPro" id="IPR010294">
    <property type="entry name" value="ADAMTS_spacer1"/>
</dbReference>
<evidence type="ECO:0000256" key="4">
    <source>
        <dbReference type="ARBA" id="ARBA00022670"/>
    </source>
</evidence>
<feature type="disulfide bond" evidence="17">
    <location>
        <begin position="1548"/>
        <end position="1570"/>
    </location>
</feature>
<evidence type="ECO:0000259" key="21">
    <source>
        <dbReference type="PROSITE" id="PS50215"/>
    </source>
</evidence>
<feature type="region of interest" description="Disordered" evidence="19">
    <location>
        <begin position="1190"/>
        <end position="1224"/>
    </location>
</feature>
<dbReference type="PROSITE" id="PS50092">
    <property type="entry name" value="TSP1"/>
    <property type="match status" value="5"/>
</dbReference>
<feature type="compositionally biased region" description="Basic and acidic residues" evidence="19">
    <location>
        <begin position="878"/>
        <end position="910"/>
    </location>
</feature>
<feature type="domain" description="Peptidase M12B" evidence="21">
    <location>
        <begin position="195"/>
        <end position="412"/>
    </location>
</feature>
<evidence type="ECO:0000256" key="8">
    <source>
        <dbReference type="ARBA" id="ARBA00022737"/>
    </source>
</evidence>
<keyword evidence="6 16" id="KW-0479">Metal-binding</keyword>
<keyword evidence="7 20" id="KW-0732">Signal</keyword>
<evidence type="ECO:0000313" key="22">
    <source>
        <dbReference type="Proteomes" id="UP001318040"/>
    </source>
</evidence>
<protein>
    <submittedName>
        <fullName evidence="23">Uncharacterized protein LOC116948045</fullName>
    </submittedName>
</protein>
<feature type="active site" evidence="18">
    <location>
        <position position="347"/>
    </location>
</feature>
<dbReference type="GO" id="GO:0004222">
    <property type="term" value="F:metalloendopeptidase activity"/>
    <property type="evidence" value="ECO:0007669"/>
    <property type="project" value="InterPro"/>
</dbReference>
<dbReference type="Gene3D" id="3.40.1620.60">
    <property type="match status" value="3"/>
</dbReference>
<dbReference type="Gene3D" id="3.40.390.10">
    <property type="entry name" value="Collagenase (Catalytic Domain)"/>
    <property type="match status" value="2"/>
</dbReference>
<evidence type="ECO:0000256" key="9">
    <source>
        <dbReference type="ARBA" id="ARBA00022801"/>
    </source>
</evidence>
<dbReference type="CDD" id="cd04273">
    <property type="entry name" value="ZnMc_ADAMTS_like"/>
    <property type="match status" value="2"/>
</dbReference>
<sequence length="2104" mass="222085">MMITMLIVYALSAISQRAAAHSTFPDGATDTFTPDVSNGPGNRVLVSFRAFGREFSLDLAPGDVDDREQQTSRGAEVRLSQLRSCVRRGVVDSRPDSLAVLSLCGGGGLRGLFAVGGEHFEVTPVEGGRASNGSVRPHSITRTHASFQLAPHGIPPPAAAAAAASASAAAATVAATTVKTTARAARSKRFVSRPRYVQVLAVADDTMVAAYGDRLEEHLLTVLSAADGLLRRASLGSPVRLTLARVVVASGDKAGSGNGARTRLEVSSNAALALRDFCKWQLQLNRRGQHHPERHDTAVLFTRKDLCGAQGCETLGMADVGTVCDPERSCAVVEDDGLQSAFTVTHELGHVLGMPHDDAAACTEKFGPARARHLMASVLSGLDFGSLWSQCSAASLMDFLDDGQGDCLLNKPRAGPRLPAVAPGSVYGADRECQLAFGPRSLACPGMDVCQRLWCTEERAGRFVCLTKNLPAAEGTPCGHASQCLEGACVPSAKVKALKKVDGQWGEWGAWSECSRSCGGGVQLSSRGCDAPEPRHGGAYCVGLRVQYRSCNTLACGDAHSALRYREEQCAAHNARHLGLPGLGDAGVEWLPKYAGVAAKDRCKLMCRARSSAFYAVLAHRVADGTECGPGVQGVCVRGRCVPTGCDRVIGSRLRFDRCGRCGGDGSTCRRVSGSFSPKRFGYTDVVTVPAGTTSLKVWRKAERDARAYLALRDARGEPLLNGAFTVAPSRTLVQAGGGVSLLYSGWAARGENLRLLEPGAALREPLTVQVLLTNPGASVRVRYEYHVPKASAASSGGRAPSSDDDGEEQSNEIDAGPRATFGAVANANRDDDALAAARAAKAKTLKQQGATLVRHAKSRSEAAPAVAADAGNSNRVAEPRDGARPADAEARDSRASGDRDAERPRRAEAEGAGAESPGRWVAGPWRSCTRQCGGWQRRDVRCVGAGGVGAAQGLCSPGGRPSAFRACLTQRDWVDARLGIRAAHVRRVAPPHRLANLSHLLVVLHRGVRALGPRARPRTAPAMLLLLESLLLWFASCAAPAGAAKSLTERDVTVPVRVDGHQGPFPTTTTTTTTTRGDYSNNNDDGGGVPMSESASYALRAFGQSFRLDIVRDHSFISPAFTVAHVGAPQRGGGADELARAVRESGANLSHCFFAGHVNGDASATVALSACGGLRGAFRHGRHQYFIRPETPGEEEEGGGGGVAAAGDDDDDDDGGLGGLNSSSAVSARRRHVITRRGVSQMFADIEDDDGEDDDVQRCGVNSTAFVGPSREFLERLGRSRNEATEGGAAAAGGGDGGVFRNPWTAARSKRFVSLPRYVETLVVADEAMASYHGADLKHYLLTLMAIAARLYRHPSIRNAVHLVVVKLLVISNEEKGPKISSHAALTLRNFCAWQKKFNKGSDKHPEYYDTAILFTKQDICGAQTCDTLGMADVGTMCDPKRSCSVIEDDGLPSAFTTAHELGHVFNMPHDNVKACERVAGKQGEHHMMSPTITHVDRAQPWSACSAAIITDFLDNKHGDCLLDEPTNALTPPGELPGVSYPAERQCELAFGRGSRLCPYAEACAKLWCTGRVSGQLVCQTRHFPWADGTACASGRWCMRGQCTEKGEGKRGKAPVDGSWGRWAPYGECSRTCGGGVHLARRECDSPSPAHAGAYCTGPRVKYRSCGLALCPSGPDAKSFREEQCASFDGQRVHSNGLSPGVRWLPKYSGISAKDRCKLVCRANGTGYYFVLAPKVVDGTRCGPDTSDVCVQGRCVRAGCDGRLGSRARLDVCGVCGGDASACRRVSGTFTKAQYGYNYIVAVPAGATNLDVRQRGYQSLKNDDNYLAVRSGRDGRYLLNGHYVISTSEREVALGPGGGHGGPAGTGAGSVLGYSGTATASERLHAPGPLTEPLVVEVLAVGRMTPPRVRYSFHVPRGSAAAAAAAAAARSNALLGDAGSEGGNSVADDGKREKDKRKREEEELAKSKRDDGARSKAGGAAVPSKRKPGGVGATWATGEWGACSRTCGGGGSQRRHVRCPHPTGACAGARPEAARACGETSCPAWHAGAWSPCSKTCGRGFRRRSLRCEARGAGVAPNVPMPRERCDRAGKPQELDICVARAC</sequence>
<dbReference type="InterPro" id="IPR036383">
    <property type="entry name" value="TSP1_rpt_sf"/>
</dbReference>
<feature type="compositionally biased region" description="Acidic residues" evidence="19">
    <location>
        <begin position="803"/>
        <end position="812"/>
    </location>
</feature>
<dbReference type="Pfam" id="PF19030">
    <property type="entry name" value="TSP1_ADAMTS"/>
    <property type="match status" value="3"/>
</dbReference>
<evidence type="ECO:0000256" key="10">
    <source>
        <dbReference type="ARBA" id="ARBA00022833"/>
    </source>
</evidence>
<dbReference type="InterPro" id="IPR002870">
    <property type="entry name" value="Peptidase_M12B_N"/>
</dbReference>
<feature type="binding site" evidence="16">
    <location>
        <position position="1321"/>
    </location>
    <ligand>
        <name>Ca(2+)</name>
        <dbReference type="ChEBI" id="CHEBI:29108"/>
        <label>1</label>
    </ligand>
</feature>
<dbReference type="Pfam" id="PF01421">
    <property type="entry name" value="Reprolysin"/>
    <property type="match status" value="2"/>
</dbReference>
<dbReference type="InterPro" id="IPR045371">
    <property type="entry name" value="ADAMTS_CR_3"/>
</dbReference>
<keyword evidence="12" id="KW-0865">Zymogen</keyword>
<keyword evidence="9" id="KW-0378">Hydrolase</keyword>
<dbReference type="InterPro" id="IPR006586">
    <property type="entry name" value="ADAM_Cys-rich"/>
</dbReference>
<feature type="domain" description="Peptidase M12B" evidence="21">
    <location>
        <begin position="1318"/>
        <end position="1527"/>
    </location>
</feature>
<feature type="binding site" evidence="16">
    <location>
        <position position="1321"/>
    </location>
    <ligand>
        <name>Ca(2+)</name>
        <dbReference type="ChEBI" id="CHEBI:29108"/>
        <label>2</label>
    </ligand>
</feature>
<feature type="binding site" evidence="16 18">
    <location>
        <position position="1461"/>
    </location>
    <ligand>
        <name>Zn(2+)</name>
        <dbReference type="ChEBI" id="CHEBI:29105"/>
        <note>catalytic</note>
    </ligand>
</feature>
<feature type="disulfide bond" evidence="17">
    <location>
        <begin position="1634"/>
        <end position="1672"/>
    </location>
</feature>
<comment type="cofactor">
    <cofactor evidence="16">
        <name>Zn(2+)</name>
        <dbReference type="ChEBI" id="CHEBI:29105"/>
    </cofactor>
    <text evidence="16">Binds 1 zinc ion per subunit.</text>
</comment>
<dbReference type="SUPFAM" id="SSF55486">
    <property type="entry name" value="Metalloproteases ('zincins'), catalytic domain"/>
    <property type="match status" value="2"/>
</dbReference>
<evidence type="ECO:0000256" key="19">
    <source>
        <dbReference type="SAM" id="MobiDB-lite"/>
    </source>
</evidence>
<feature type="binding site" evidence="18">
    <location>
        <position position="356"/>
    </location>
    <ligand>
        <name>Zn(2+)</name>
        <dbReference type="ChEBI" id="CHEBI:29105"/>
        <note>catalytic</note>
    </ligand>
</feature>
<feature type="binding site" evidence="16 18">
    <location>
        <position position="1471"/>
    </location>
    <ligand>
        <name>Zn(2+)</name>
        <dbReference type="ChEBI" id="CHEBI:29105"/>
        <note>catalytic</note>
    </ligand>
</feature>
<feature type="disulfide bond" evidence="17">
    <location>
        <begin position="1593"/>
        <end position="1604"/>
    </location>
</feature>
<dbReference type="Pfam" id="PF19236">
    <property type="entry name" value="ADAMTS_CR_3"/>
    <property type="match status" value="2"/>
</dbReference>
<feature type="compositionally biased region" description="Basic and acidic residues" evidence="19">
    <location>
        <begin position="1949"/>
        <end position="1975"/>
    </location>
</feature>
<feature type="binding site" evidence="16">
    <location>
        <position position="1404"/>
    </location>
    <ligand>
        <name>Ca(2+)</name>
        <dbReference type="ChEBI" id="CHEBI:29108"/>
        <label>1</label>
    </ligand>
</feature>
<dbReference type="PANTHER" id="PTHR13723">
    <property type="entry name" value="ADAMTS A DISINTEGRIN AND METALLOPROTEASE WITH THROMBOSPONDIN MOTIFS PROTEASE"/>
    <property type="match status" value="1"/>
</dbReference>
<name>A0AAJ7TLS5_PETMA</name>
<gene>
    <name evidence="23" type="primary">LOC116948045</name>
</gene>
<feature type="disulfide bond" evidence="17">
    <location>
        <begin position="1393"/>
        <end position="1445"/>
    </location>
</feature>
<feature type="compositionally biased region" description="Low complexity" evidence="19">
    <location>
        <begin position="791"/>
        <end position="801"/>
    </location>
</feature>
<keyword evidence="14" id="KW-0325">Glycoprotein</keyword>
<evidence type="ECO:0000256" key="6">
    <source>
        <dbReference type="ARBA" id="ARBA00022723"/>
    </source>
</evidence>
<feature type="disulfide bond" evidence="17">
    <location>
        <begin position="1565"/>
        <end position="1599"/>
    </location>
</feature>
<feature type="binding site" description="in inhibited form" evidence="16">
    <location>
        <position position="1260"/>
    </location>
    <ligand>
        <name>Zn(2+)</name>
        <dbReference type="ChEBI" id="CHEBI:29105"/>
        <note>catalytic</note>
    </ligand>
</feature>
<dbReference type="FunFam" id="3.40.390.10:FF:000001">
    <property type="entry name" value="A disintegrin and metalloproteinase with thrombospondin motifs 1"/>
    <property type="match status" value="1"/>
</dbReference>
<dbReference type="PRINTS" id="PR01857">
    <property type="entry name" value="ADAMTSFAMILY"/>
</dbReference>
<evidence type="ECO:0000256" key="7">
    <source>
        <dbReference type="ARBA" id="ARBA00022729"/>
    </source>
</evidence>
<feature type="region of interest" description="Disordered" evidence="19">
    <location>
        <begin position="791"/>
        <end position="820"/>
    </location>
</feature>
<dbReference type="InterPro" id="IPR013273">
    <property type="entry name" value="ADAMTS/ADAMTS-like"/>
</dbReference>
<evidence type="ECO:0000256" key="1">
    <source>
        <dbReference type="ARBA" id="ARBA00004498"/>
    </source>
</evidence>
<dbReference type="Gene3D" id="2.20.100.10">
    <property type="entry name" value="Thrombospondin type-1 (TSP1) repeat"/>
    <property type="match status" value="4"/>
</dbReference>
<dbReference type="PANTHER" id="PTHR13723:SF39">
    <property type="entry name" value="A DISINTEGRIN AND METALLOPROTEINASE WITH THROMBOSPONDIN MOTIFS 15"/>
    <property type="match status" value="1"/>
</dbReference>
<dbReference type="Pfam" id="PF01562">
    <property type="entry name" value="Pep_M12B_propep"/>
    <property type="match status" value="1"/>
</dbReference>
<dbReference type="Pfam" id="PF17771">
    <property type="entry name" value="ADAMTS_CR_2"/>
    <property type="match status" value="2"/>
</dbReference>
<feature type="disulfide bond" evidence="17">
    <location>
        <begin position="1645"/>
        <end position="1657"/>
    </location>
</feature>
<dbReference type="Gene3D" id="2.60.120.830">
    <property type="match status" value="2"/>
</dbReference>
<dbReference type="InterPro" id="IPR000884">
    <property type="entry name" value="TSP1_rpt"/>
</dbReference>
<feature type="compositionally biased region" description="Low complexity" evidence="19">
    <location>
        <begin position="1068"/>
        <end position="1085"/>
    </location>
</feature>
<dbReference type="SMART" id="SM00209">
    <property type="entry name" value="TSP1"/>
    <property type="match status" value="4"/>
</dbReference>
<keyword evidence="4" id="KW-0645">Protease</keyword>
<dbReference type="SMART" id="SM00608">
    <property type="entry name" value="ACR"/>
    <property type="match status" value="1"/>
</dbReference>
<dbReference type="RefSeq" id="XP_032820227.1">
    <property type="nucleotide sequence ID" value="XM_032964336.1"/>
</dbReference>
<feature type="active site" evidence="15 18">
    <location>
        <position position="1462"/>
    </location>
</feature>
<keyword evidence="13 17" id="KW-1015">Disulfide bond</keyword>
<dbReference type="CTD" id="170689"/>
<evidence type="ECO:0000256" key="13">
    <source>
        <dbReference type="ARBA" id="ARBA00023157"/>
    </source>
</evidence>
<dbReference type="InterPro" id="IPR041645">
    <property type="entry name" value="ADAMTS_CR_2"/>
</dbReference>
<keyword evidence="3" id="KW-0272">Extracellular matrix</keyword>
<evidence type="ECO:0000256" key="16">
    <source>
        <dbReference type="PIRSR" id="PIRSR613273-2"/>
    </source>
</evidence>
<dbReference type="InterPro" id="IPR024079">
    <property type="entry name" value="MetalloPept_cat_dom_sf"/>
</dbReference>
<evidence type="ECO:0000256" key="15">
    <source>
        <dbReference type="PIRSR" id="PIRSR613273-1"/>
    </source>
</evidence>
<dbReference type="GO" id="GO:0046872">
    <property type="term" value="F:metal ion binding"/>
    <property type="evidence" value="ECO:0007669"/>
    <property type="project" value="UniProtKB-KW"/>
</dbReference>
<feature type="region of interest" description="Disordered" evidence="19">
    <location>
        <begin position="846"/>
        <end position="919"/>
    </location>
</feature>
<evidence type="ECO:0000256" key="5">
    <source>
        <dbReference type="ARBA" id="ARBA00022685"/>
    </source>
</evidence>
<feature type="binding site" evidence="18">
    <location>
        <position position="346"/>
    </location>
    <ligand>
        <name>Zn(2+)</name>
        <dbReference type="ChEBI" id="CHEBI:29105"/>
        <note>catalytic</note>
    </ligand>
</feature>
<feature type="disulfide bond" evidence="17">
    <location>
        <begin position="1477"/>
        <end position="1506"/>
    </location>
</feature>